<dbReference type="GO" id="GO:0016286">
    <property type="term" value="F:small conductance calcium-activated potassium channel activity"/>
    <property type="evidence" value="ECO:0007669"/>
    <property type="project" value="InterPro"/>
</dbReference>
<reference evidence="2 3" key="2">
    <citation type="submission" date="2018-11" db="EMBL/GenBank/DDBJ databases">
        <authorList>
            <consortium name="Pathogen Informatics"/>
        </authorList>
    </citation>
    <scope>NUCLEOTIDE SEQUENCE [LARGE SCALE GENOMIC DNA]</scope>
    <source>
        <strain evidence="2 3">NST_G2</strain>
    </source>
</reference>
<proteinExistence type="predicted"/>
<reference evidence="4" key="1">
    <citation type="submission" date="2016-06" db="UniProtKB">
        <authorList>
            <consortium name="WormBaseParasite"/>
        </authorList>
    </citation>
    <scope>IDENTIFICATION</scope>
</reference>
<dbReference type="InterPro" id="IPR015449">
    <property type="entry name" value="K_chnl_Ca-activ_SK"/>
</dbReference>
<protein>
    <submittedName>
        <fullName evidence="4">ABC transporter permease</fullName>
    </submittedName>
</protein>
<feature type="transmembrane region" description="Helical" evidence="1">
    <location>
        <begin position="84"/>
        <end position="109"/>
    </location>
</feature>
<dbReference type="Proteomes" id="UP000275846">
    <property type="component" value="Unassembled WGS sequence"/>
</dbReference>
<evidence type="ECO:0000256" key="1">
    <source>
        <dbReference type="SAM" id="Phobius"/>
    </source>
</evidence>
<dbReference type="OrthoDB" id="73653at2759"/>
<evidence type="ECO:0000313" key="2">
    <source>
        <dbReference type="EMBL" id="VDL97604.1"/>
    </source>
</evidence>
<evidence type="ECO:0000313" key="3">
    <source>
        <dbReference type="Proteomes" id="UP000275846"/>
    </source>
</evidence>
<gene>
    <name evidence="2" type="ORF">SSLN_LOCUS11219</name>
</gene>
<dbReference type="STRING" id="70667.A0A183T422"/>
<organism evidence="4">
    <name type="scientific">Schistocephalus solidus</name>
    <name type="common">Tapeworm</name>
    <dbReference type="NCBI Taxonomy" id="70667"/>
    <lineage>
        <taxon>Eukaryota</taxon>
        <taxon>Metazoa</taxon>
        <taxon>Spiralia</taxon>
        <taxon>Lophotrochozoa</taxon>
        <taxon>Platyhelminthes</taxon>
        <taxon>Cestoda</taxon>
        <taxon>Eucestoda</taxon>
        <taxon>Diphyllobothriidea</taxon>
        <taxon>Diphyllobothriidae</taxon>
        <taxon>Schistocephalus</taxon>
    </lineage>
</organism>
<dbReference type="EMBL" id="UYSU01036373">
    <property type="protein sequence ID" value="VDL97604.1"/>
    <property type="molecule type" value="Genomic_DNA"/>
</dbReference>
<keyword evidence="3" id="KW-1185">Reference proteome</keyword>
<name>A0A183T422_SCHSO</name>
<dbReference type="PANTHER" id="PTHR10153">
    <property type="entry name" value="SMALL CONDUCTANCE CALCIUM-ACTIVATED POTASSIUM CHANNEL"/>
    <property type="match status" value="1"/>
</dbReference>
<keyword evidence="1" id="KW-1133">Transmembrane helix</keyword>
<dbReference type="WBParaSite" id="SSLN_0001164801-mRNA-1">
    <property type="protein sequence ID" value="SSLN_0001164801-mRNA-1"/>
    <property type="gene ID" value="SSLN_0001164801"/>
</dbReference>
<keyword evidence="1" id="KW-0812">Transmembrane</keyword>
<feature type="transmembrane region" description="Helical" evidence="1">
    <location>
        <begin position="40"/>
        <end position="63"/>
    </location>
</feature>
<dbReference type="AlphaFoldDB" id="A0A183T422"/>
<evidence type="ECO:0000313" key="4">
    <source>
        <dbReference type="WBParaSite" id="SSLN_0001164801-mRNA-1"/>
    </source>
</evidence>
<dbReference type="GO" id="GO:0016020">
    <property type="term" value="C:membrane"/>
    <property type="evidence" value="ECO:0007669"/>
    <property type="project" value="InterPro"/>
</dbReference>
<keyword evidence="1" id="KW-0472">Membrane</keyword>
<accession>A0A183T422</accession>
<sequence length="118" mass="13197">MRTPLQGSIDYATFGANVPSAANTGPYVMFPTNRVVPVDIFLSLPMFLRLYLVFRVVVLHSKLFTDTGSRSIGAMNKVSIDTPFIFKTFMTISPGTILVGFILGFWLVLSWTLRVCER</sequence>